<feature type="compositionally biased region" description="Acidic residues" evidence="4">
    <location>
        <begin position="614"/>
        <end position="625"/>
    </location>
</feature>
<reference evidence="5" key="1">
    <citation type="submission" date="2021-07" db="EMBL/GenBank/DDBJ databases">
        <title>Elsinoe batatas strain:CRI-CJ2 Genome sequencing and assembly.</title>
        <authorList>
            <person name="Huang L."/>
        </authorList>
    </citation>
    <scope>NUCLEOTIDE SEQUENCE</scope>
    <source>
        <strain evidence="5">CRI-CJ2</strain>
    </source>
</reference>
<feature type="active site" description="Nucleophile" evidence="1">
    <location>
        <position position="233"/>
    </location>
</feature>
<dbReference type="GO" id="GO:0005634">
    <property type="term" value="C:nucleus"/>
    <property type="evidence" value="ECO:0007669"/>
    <property type="project" value="InterPro"/>
</dbReference>
<evidence type="ECO:0000313" key="6">
    <source>
        <dbReference type="Proteomes" id="UP000809789"/>
    </source>
</evidence>
<evidence type="ECO:0000256" key="4">
    <source>
        <dbReference type="SAM" id="MobiDB-lite"/>
    </source>
</evidence>
<evidence type="ECO:0008006" key="7">
    <source>
        <dbReference type="Google" id="ProtNLM"/>
    </source>
</evidence>
<dbReference type="InterPro" id="IPR010347">
    <property type="entry name" value="Tdp1"/>
</dbReference>
<dbReference type="Gene3D" id="3.30.870.10">
    <property type="entry name" value="Endonuclease Chain A"/>
    <property type="match status" value="2"/>
</dbReference>
<feature type="compositionally biased region" description="Low complexity" evidence="4">
    <location>
        <begin position="99"/>
        <end position="109"/>
    </location>
</feature>
<name>A0A8K0PHJ9_9PEZI</name>
<dbReference type="EMBL" id="JAESVG020000002">
    <property type="protein sequence ID" value="KAG8630121.1"/>
    <property type="molecule type" value="Genomic_DNA"/>
</dbReference>
<evidence type="ECO:0000256" key="3">
    <source>
        <dbReference type="PIRSR" id="PIRSR610347-3"/>
    </source>
</evidence>
<dbReference type="PROSITE" id="PS50330">
    <property type="entry name" value="UIM"/>
    <property type="match status" value="1"/>
</dbReference>
<evidence type="ECO:0000256" key="2">
    <source>
        <dbReference type="PIRSR" id="PIRSR610347-2"/>
    </source>
</evidence>
<dbReference type="AlphaFoldDB" id="A0A8K0PHJ9"/>
<accession>A0A8K0PHJ9</accession>
<evidence type="ECO:0000313" key="5">
    <source>
        <dbReference type="EMBL" id="KAG8630121.1"/>
    </source>
</evidence>
<feature type="region of interest" description="Disordered" evidence="4">
    <location>
        <begin position="584"/>
        <end position="628"/>
    </location>
</feature>
<dbReference type="GO" id="GO:0003690">
    <property type="term" value="F:double-stranded DNA binding"/>
    <property type="evidence" value="ECO:0007669"/>
    <property type="project" value="TreeGrafter"/>
</dbReference>
<proteinExistence type="predicted"/>
<comment type="caution">
    <text evidence="5">The sequence shown here is derived from an EMBL/GenBank/DDBJ whole genome shotgun (WGS) entry which is preliminary data.</text>
</comment>
<feature type="region of interest" description="Disordered" evidence="4">
    <location>
        <begin position="18"/>
        <end position="122"/>
    </location>
</feature>
<dbReference type="GO" id="GO:0006281">
    <property type="term" value="P:DNA repair"/>
    <property type="evidence" value="ECO:0007669"/>
    <property type="project" value="InterPro"/>
</dbReference>
<keyword evidence="6" id="KW-1185">Reference proteome</keyword>
<organism evidence="5 6">
    <name type="scientific">Elsinoe batatas</name>
    <dbReference type="NCBI Taxonomy" id="2601811"/>
    <lineage>
        <taxon>Eukaryota</taxon>
        <taxon>Fungi</taxon>
        <taxon>Dikarya</taxon>
        <taxon>Ascomycota</taxon>
        <taxon>Pezizomycotina</taxon>
        <taxon>Dothideomycetes</taxon>
        <taxon>Dothideomycetidae</taxon>
        <taxon>Myriangiales</taxon>
        <taxon>Elsinoaceae</taxon>
        <taxon>Elsinoe</taxon>
    </lineage>
</organism>
<dbReference type="GO" id="GO:0003697">
    <property type="term" value="F:single-stranded DNA binding"/>
    <property type="evidence" value="ECO:0007669"/>
    <property type="project" value="TreeGrafter"/>
</dbReference>
<dbReference type="PANTHER" id="PTHR12415">
    <property type="entry name" value="TYROSYL-DNA PHOSPHODIESTERASE 1"/>
    <property type="match status" value="1"/>
</dbReference>
<dbReference type="GO" id="GO:0017005">
    <property type="term" value="F:3'-tyrosyl-DNA phosphodiesterase activity"/>
    <property type="evidence" value="ECO:0007669"/>
    <property type="project" value="TreeGrafter"/>
</dbReference>
<dbReference type="Proteomes" id="UP000809789">
    <property type="component" value="Unassembled WGS sequence"/>
</dbReference>
<dbReference type="CDD" id="cd09122">
    <property type="entry name" value="PLDc_Tdp1_1"/>
    <property type="match status" value="1"/>
</dbReference>
<gene>
    <name evidence="5" type="ORF">KVT40_001740</name>
</gene>
<dbReference type="OrthoDB" id="47785at2759"/>
<feature type="site" description="Interaction with DNA" evidence="3">
    <location>
        <position position="525"/>
    </location>
</feature>
<evidence type="ECO:0000256" key="1">
    <source>
        <dbReference type="PIRSR" id="PIRSR610347-1"/>
    </source>
</evidence>
<dbReference type="Pfam" id="PF06087">
    <property type="entry name" value="Tyr-DNA_phospho"/>
    <property type="match status" value="1"/>
</dbReference>
<feature type="compositionally biased region" description="Polar residues" evidence="4">
    <location>
        <begin position="57"/>
        <end position="69"/>
    </location>
</feature>
<dbReference type="PANTHER" id="PTHR12415:SF4">
    <property type="entry name" value="TYROSYL-DNA PHOSPHODIESTERASE DOMAIN-CONTAINING PROTEIN"/>
    <property type="match status" value="1"/>
</dbReference>
<dbReference type="SUPFAM" id="SSF56024">
    <property type="entry name" value="Phospholipase D/nuclease"/>
    <property type="match status" value="2"/>
</dbReference>
<sequence length="688" mass="75595">MSESDDDDLKRAIAMSLAEGEGMNCQNSKDTPAANFNKGLAGLDRATMERERLQRLNARSGNGNTTSHNEPGRKRQRSISPPPTSRPSKVARVVHTEGPTSSSAPSRTRSIQHGGSAALQHPNGKLFKTWAFKQARDGNEIKIEEVFEKNTLEMALLSSFQYDLAWLFTKFNTQKTRFHFVVHENKMPQGMVKSGPTGAKAEQTEKRPSLVDELQSLGPNVKAYAPTEGRCMHSKLMLLVHPTKLRVVVPSANLVPYDWGEDGIMENTVWLIDLPRRDVSADSSSFESTHFLDELKFFLGKQRLPLSVLTGLNKFDWSATKPYAFVHTVAGHSYRSDMARTGLTGLSSAVRQLGLTSTKTEVDMCASSVGALSSAQVLNLHAAAQGDFHVQVPESGKATTLPQGSDRDPLSSKFRLYFPTYDYVAGSPGGVGSGGTIWFSKEYYERQEFPSYIFREFKSTRPHLLSHCKMLFVRGISAPPTTATTFTSSMSTFFNKDKKEEQKPKEPAAPAEQVAYIYAGSANCSKSAWGNVSIDRAASSAHRGEAKIFCENWECGVLIPVLGPGLKEKYNTAKYGAGHRLLNDNQGDDNKATSEQQAAGVSSRAAGKIKPVVDEDETESEDEGVDAPAAATTTKKIKLPEWDVFRPIIDGPFHYPAENFGTKEPWYVKQHHPAYKRGGGRPTSAGEE</sequence>
<protein>
    <recommendedName>
        <fullName evidence="7">Tyrosyl-DNA phosphodiesterase 1</fullName>
    </recommendedName>
</protein>
<dbReference type="InterPro" id="IPR003903">
    <property type="entry name" value="UIM_dom"/>
</dbReference>
<dbReference type="Pfam" id="PF02809">
    <property type="entry name" value="UIM"/>
    <property type="match status" value="1"/>
</dbReference>
<feature type="binding site" evidence="2">
    <location>
        <position position="235"/>
    </location>
    <ligand>
        <name>substrate</name>
    </ligand>
</feature>